<evidence type="ECO:0000313" key="1">
    <source>
        <dbReference type="EMBL" id="CAB5212482.1"/>
    </source>
</evidence>
<organism evidence="1">
    <name type="scientific">uncultured Caudovirales phage</name>
    <dbReference type="NCBI Taxonomy" id="2100421"/>
    <lineage>
        <taxon>Viruses</taxon>
        <taxon>Duplodnaviria</taxon>
        <taxon>Heunggongvirae</taxon>
        <taxon>Uroviricota</taxon>
        <taxon>Caudoviricetes</taxon>
        <taxon>Peduoviridae</taxon>
        <taxon>Maltschvirus</taxon>
        <taxon>Maltschvirus maltsch</taxon>
    </lineage>
</organism>
<sequence>MTIGFRWAFFYIDKDGYFYFRILGYGLHIKPSKNHVKLFSERYGYKKAYYFAGLRFEFLKPKGE</sequence>
<accession>A0A6J7WI52</accession>
<gene>
    <name evidence="1" type="ORF">UFOVP194_20</name>
</gene>
<proteinExistence type="predicted"/>
<dbReference type="EMBL" id="LR798238">
    <property type="protein sequence ID" value="CAB5212482.1"/>
    <property type="molecule type" value="Genomic_DNA"/>
</dbReference>
<reference evidence="1" key="1">
    <citation type="submission" date="2020-05" db="EMBL/GenBank/DDBJ databases">
        <authorList>
            <person name="Chiriac C."/>
            <person name="Salcher M."/>
            <person name="Ghai R."/>
            <person name="Kavagutti S V."/>
        </authorList>
    </citation>
    <scope>NUCLEOTIDE SEQUENCE</scope>
</reference>
<name>A0A6J7WI52_9CAUD</name>
<protein>
    <submittedName>
        <fullName evidence="1">Uncharacterized protein</fullName>
    </submittedName>
</protein>